<dbReference type="EMBL" id="BA000058">
    <property type="protein sequence ID" value="BAO05017.1"/>
    <property type="molecule type" value="Genomic_DNA"/>
</dbReference>
<dbReference type="HOGENOM" id="CLU_066192_18_1_9"/>
<dbReference type="Proteomes" id="UP000054164">
    <property type="component" value="Unassembled WGS sequence"/>
</dbReference>
<protein>
    <submittedName>
        <fullName evidence="2">Transcriptional regulator, XRE family</fullName>
    </submittedName>
</protein>
<proteinExistence type="predicted"/>
<dbReference type="AlphaFoldDB" id="A0A060N548"/>
<gene>
    <name evidence="2" type="ORF">CBO05P1_298</name>
</gene>
<dbReference type="GO" id="GO:0003677">
    <property type="term" value="F:DNA binding"/>
    <property type="evidence" value="ECO:0007669"/>
    <property type="project" value="InterPro"/>
</dbReference>
<reference evidence="2" key="1">
    <citation type="submission" date="2013-10" db="EMBL/GenBank/DDBJ databases">
        <title>Draft genome sequence of Clostridium botulinum type B strain Osaka05.</title>
        <authorList>
            <person name="Sakaguchi Y."/>
            <person name="Hosomi K."/>
            <person name="Uchiyama J."/>
            <person name="Ogura Y."/>
            <person name="Sakaguchi M."/>
            <person name="Kohda T."/>
            <person name="Mukamoto M."/>
            <person name="Misawa N."/>
            <person name="Matsuzaki S."/>
            <person name="Hayashi T."/>
            <person name="Kozaki S."/>
        </authorList>
    </citation>
    <scope>NUCLEOTIDE SEQUENCE</scope>
    <source>
        <strain evidence="2">Osaka05</strain>
    </source>
</reference>
<organism evidence="2">
    <name type="scientific">Clostridium botulinum B str. Osaka05</name>
    <dbReference type="NCBI Taxonomy" id="1407017"/>
    <lineage>
        <taxon>Bacteria</taxon>
        <taxon>Bacillati</taxon>
        <taxon>Bacillota</taxon>
        <taxon>Clostridia</taxon>
        <taxon>Eubacteriales</taxon>
        <taxon>Clostridiaceae</taxon>
        <taxon>Clostridium</taxon>
    </lineage>
</organism>
<feature type="domain" description="HTH cro/C1-type" evidence="1">
    <location>
        <begin position="38"/>
        <end position="92"/>
    </location>
</feature>
<dbReference type="InterPro" id="IPR001387">
    <property type="entry name" value="Cro/C1-type_HTH"/>
</dbReference>
<accession>A0A060N548</accession>
<dbReference type="Gene3D" id="1.10.260.40">
    <property type="entry name" value="lambda repressor-like DNA-binding domains"/>
    <property type="match status" value="1"/>
</dbReference>
<dbReference type="Pfam" id="PF01381">
    <property type="entry name" value="HTH_3"/>
    <property type="match status" value="1"/>
</dbReference>
<name>A0A060N548_CLOBO</name>
<dbReference type="InterPro" id="IPR010982">
    <property type="entry name" value="Lambda_DNA-bd_dom_sf"/>
</dbReference>
<dbReference type="RefSeq" id="WP_043013393.1">
    <property type="nucleotide sequence ID" value="NZ_BA000058.1"/>
</dbReference>
<dbReference type="CDD" id="cd00093">
    <property type="entry name" value="HTH_XRE"/>
    <property type="match status" value="1"/>
</dbReference>
<sequence length="96" mass="11195">MFHKINPEEEIEKAIENNPELEIYMKQADAQYKLIKSLVEFRKSAKITQREVAERSGLTQQMVSRIEKVTNTPRLDVFLRYVSALGLELVIKKNES</sequence>
<dbReference type="SUPFAM" id="SSF47413">
    <property type="entry name" value="lambda repressor-like DNA-binding domains"/>
    <property type="match status" value="1"/>
</dbReference>
<evidence type="ECO:0000313" key="2">
    <source>
        <dbReference type="EMBL" id="BAO05017.1"/>
    </source>
</evidence>
<dbReference type="SMART" id="SM00530">
    <property type="entry name" value="HTH_XRE"/>
    <property type="match status" value="1"/>
</dbReference>
<dbReference type="PROSITE" id="PS50943">
    <property type="entry name" value="HTH_CROC1"/>
    <property type="match status" value="1"/>
</dbReference>
<evidence type="ECO:0000259" key="1">
    <source>
        <dbReference type="PROSITE" id="PS50943"/>
    </source>
</evidence>